<gene>
    <name evidence="1" type="ORF">SAMN04488095_2799</name>
</gene>
<evidence type="ECO:0000313" key="2">
    <source>
        <dbReference type="Proteomes" id="UP000199110"/>
    </source>
</evidence>
<organism evidence="1 2">
    <name type="scientific">Jannaschia pohangensis</name>
    <dbReference type="NCBI Taxonomy" id="390807"/>
    <lineage>
        <taxon>Bacteria</taxon>
        <taxon>Pseudomonadati</taxon>
        <taxon>Pseudomonadota</taxon>
        <taxon>Alphaproteobacteria</taxon>
        <taxon>Rhodobacterales</taxon>
        <taxon>Roseobacteraceae</taxon>
        <taxon>Jannaschia</taxon>
    </lineage>
</organism>
<dbReference type="Proteomes" id="UP000199110">
    <property type="component" value="Unassembled WGS sequence"/>
</dbReference>
<dbReference type="EMBL" id="FORA01000003">
    <property type="protein sequence ID" value="SFJ41650.1"/>
    <property type="molecule type" value="Genomic_DNA"/>
</dbReference>
<dbReference type="OrthoDB" id="9924547at2"/>
<name>A0A1I3R6H0_9RHOB</name>
<proteinExistence type="predicted"/>
<dbReference type="AlphaFoldDB" id="A0A1I3R6H0"/>
<keyword evidence="2" id="KW-1185">Reference proteome</keyword>
<evidence type="ECO:0000313" key="1">
    <source>
        <dbReference type="EMBL" id="SFJ41650.1"/>
    </source>
</evidence>
<dbReference type="RefSeq" id="WP_092781889.1">
    <property type="nucleotide sequence ID" value="NZ_FORA01000003.1"/>
</dbReference>
<protein>
    <submittedName>
        <fullName evidence="1">Uncharacterized protein</fullName>
    </submittedName>
</protein>
<reference evidence="1 2" key="1">
    <citation type="submission" date="2016-10" db="EMBL/GenBank/DDBJ databases">
        <authorList>
            <person name="de Groot N.N."/>
        </authorList>
    </citation>
    <scope>NUCLEOTIDE SEQUENCE [LARGE SCALE GENOMIC DNA]</scope>
    <source>
        <strain evidence="1 2">DSM 19073</strain>
    </source>
</reference>
<accession>A0A1I3R6H0</accession>
<sequence>MLKWVFRRSHKKAVKVLRRGVDMMLERERAEPDEFATIGMVLPVVLLGLREKSKRPIDVILNPAELTYRQRAELIQCIDEQSRLMAKAMRDNPADDGAYVSRVCLNWLDALHQAHFQAASMPDVVPEMTNEVLRDISDLVFRALDQGEIKKNSLSETPEDGQVLH</sequence>